<accession>A0ABQ7LPA8</accession>
<protein>
    <submittedName>
        <fullName evidence="1">Uncharacterized protein</fullName>
    </submittedName>
</protein>
<dbReference type="EMBL" id="JADBGQ010000007">
    <property type="protein sequence ID" value="KAG5388403.1"/>
    <property type="molecule type" value="Genomic_DNA"/>
</dbReference>
<evidence type="ECO:0000313" key="2">
    <source>
        <dbReference type="Proteomes" id="UP000823674"/>
    </source>
</evidence>
<name>A0ABQ7LPA8_BRACM</name>
<gene>
    <name evidence="1" type="primary">A08p007750.1_BraROA</name>
    <name evidence="1" type="ORF">IGI04_029944</name>
</gene>
<reference evidence="1 2" key="1">
    <citation type="submission" date="2021-03" db="EMBL/GenBank/DDBJ databases">
        <authorList>
            <person name="King G.J."/>
            <person name="Bancroft I."/>
            <person name="Baten A."/>
            <person name="Bloomfield J."/>
            <person name="Borpatragohain P."/>
            <person name="He Z."/>
            <person name="Irish N."/>
            <person name="Irwin J."/>
            <person name="Liu K."/>
            <person name="Mauleon R.P."/>
            <person name="Moore J."/>
            <person name="Morris R."/>
            <person name="Ostergaard L."/>
            <person name="Wang B."/>
            <person name="Wells R."/>
        </authorList>
    </citation>
    <scope>NUCLEOTIDE SEQUENCE [LARGE SCALE GENOMIC DNA]</scope>
    <source>
        <strain evidence="1">R-o-18</strain>
        <tissue evidence="1">Leaf</tissue>
    </source>
</reference>
<evidence type="ECO:0000313" key="1">
    <source>
        <dbReference type="EMBL" id="KAG5388403.1"/>
    </source>
</evidence>
<sequence length="253" mass="28951">ETKKNLNFPEVPDLCESQRQVTKYMRKSLRKSVAIITRDHKSFGRKGCHLKFLSAKNSESKKFSPMLLDEDSLYTSSKHKNGDILFFPIFTIIFKTSVFIRGNLTFILPCGPNVNRDVVYGLLVKKSQDGPQVVFDENAWTGVVSVVPMFGRARSLRSDQTLARAWSPRIDRAWLVRGLISILELVRGRFGYMSVAFGQSVFSGSIEIWTRFYCKALRKDIFTKITFRKNVYADFYGLSDIDSVVTDFDPNIN</sequence>
<comment type="caution">
    <text evidence="1">The sequence shown here is derived from an EMBL/GenBank/DDBJ whole genome shotgun (WGS) entry which is preliminary data.</text>
</comment>
<organism evidence="1 2">
    <name type="scientific">Brassica rapa subsp. trilocularis</name>
    <dbReference type="NCBI Taxonomy" id="1813537"/>
    <lineage>
        <taxon>Eukaryota</taxon>
        <taxon>Viridiplantae</taxon>
        <taxon>Streptophyta</taxon>
        <taxon>Embryophyta</taxon>
        <taxon>Tracheophyta</taxon>
        <taxon>Spermatophyta</taxon>
        <taxon>Magnoliopsida</taxon>
        <taxon>eudicotyledons</taxon>
        <taxon>Gunneridae</taxon>
        <taxon>Pentapetalae</taxon>
        <taxon>rosids</taxon>
        <taxon>malvids</taxon>
        <taxon>Brassicales</taxon>
        <taxon>Brassicaceae</taxon>
        <taxon>Brassiceae</taxon>
        <taxon>Brassica</taxon>
    </lineage>
</organism>
<dbReference type="Proteomes" id="UP000823674">
    <property type="component" value="Chromosome A08"/>
</dbReference>
<proteinExistence type="predicted"/>
<feature type="non-terminal residue" evidence="1">
    <location>
        <position position="1"/>
    </location>
</feature>
<keyword evidence="2" id="KW-1185">Reference proteome</keyword>